<gene>
    <name evidence="2" type="ORF">CO174_04655</name>
</gene>
<name>A0A2M7XB29_9BACT</name>
<dbReference type="Proteomes" id="UP000229385">
    <property type="component" value="Unassembled WGS sequence"/>
</dbReference>
<dbReference type="EMBL" id="PFWU01000049">
    <property type="protein sequence ID" value="PJA45098.1"/>
    <property type="molecule type" value="Genomic_DNA"/>
</dbReference>
<protein>
    <submittedName>
        <fullName evidence="2">Uncharacterized protein</fullName>
    </submittedName>
</protein>
<feature type="transmembrane region" description="Helical" evidence="1">
    <location>
        <begin position="77"/>
        <end position="98"/>
    </location>
</feature>
<accession>A0A2M7XB29</accession>
<keyword evidence="1" id="KW-0812">Transmembrane</keyword>
<dbReference type="AlphaFoldDB" id="A0A2M7XB29"/>
<keyword evidence="1" id="KW-0472">Membrane</keyword>
<keyword evidence="1" id="KW-1133">Transmembrane helix</keyword>
<evidence type="ECO:0000256" key="1">
    <source>
        <dbReference type="SAM" id="Phobius"/>
    </source>
</evidence>
<proteinExistence type="predicted"/>
<evidence type="ECO:0000313" key="3">
    <source>
        <dbReference type="Proteomes" id="UP000229385"/>
    </source>
</evidence>
<organism evidence="2 3">
    <name type="scientific">Candidatus Uhrbacteria bacterium CG_4_9_14_3_um_filter_50_9</name>
    <dbReference type="NCBI Taxonomy" id="1975035"/>
    <lineage>
        <taxon>Bacteria</taxon>
        <taxon>Candidatus Uhriibacteriota</taxon>
    </lineage>
</organism>
<feature type="transmembrane region" description="Helical" evidence="1">
    <location>
        <begin position="6"/>
        <end position="25"/>
    </location>
</feature>
<reference evidence="3" key="1">
    <citation type="submission" date="2017-09" db="EMBL/GenBank/DDBJ databases">
        <title>Depth-based differentiation of microbial function through sediment-hosted aquifers and enrichment of novel symbionts in the deep terrestrial subsurface.</title>
        <authorList>
            <person name="Probst A.J."/>
            <person name="Ladd B."/>
            <person name="Jarett J.K."/>
            <person name="Geller-Mcgrath D.E."/>
            <person name="Sieber C.M.K."/>
            <person name="Emerson J.B."/>
            <person name="Anantharaman K."/>
            <person name="Thomas B.C."/>
            <person name="Malmstrom R."/>
            <person name="Stieglmeier M."/>
            <person name="Klingl A."/>
            <person name="Woyke T."/>
            <person name="Ryan C.M."/>
            <person name="Banfield J.F."/>
        </authorList>
    </citation>
    <scope>NUCLEOTIDE SEQUENCE [LARGE SCALE GENOMIC DNA]</scope>
</reference>
<sequence length="102" mass="11233">MNIYVQYGLLLLIPAALALGGALLLRHWKNINKRTADSIVWLNRYFVSQGFPHVPASDAVREHSEEISEIYEKNQGALMFAGFATLAIATSLIAYGLILNAS</sequence>
<comment type="caution">
    <text evidence="2">The sequence shown here is derived from an EMBL/GenBank/DDBJ whole genome shotgun (WGS) entry which is preliminary data.</text>
</comment>
<evidence type="ECO:0000313" key="2">
    <source>
        <dbReference type="EMBL" id="PJA45098.1"/>
    </source>
</evidence>